<evidence type="ECO:0000256" key="4">
    <source>
        <dbReference type="ARBA" id="ARBA00022517"/>
    </source>
</evidence>
<dbReference type="GO" id="GO:0005730">
    <property type="term" value="C:nucleolus"/>
    <property type="evidence" value="ECO:0007669"/>
    <property type="project" value="UniProtKB-SubCell"/>
</dbReference>
<proteinExistence type="inferred from homology"/>
<dbReference type="GO" id="GO:0006364">
    <property type="term" value="P:rRNA processing"/>
    <property type="evidence" value="ECO:0007669"/>
    <property type="project" value="TreeGrafter"/>
</dbReference>
<feature type="region of interest" description="Disordered" evidence="7">
    <location>
        <begin position="201"/>
        <end position="281"/>
    </location>
</feature>
<evidence type="ECO:0000256" key="7">
    <source>
        <dbReference type="SAM" id="MobiDB-lite"/>
    </source>
</evidence>
<gene>
    <name evidence="8" type="ORF">EVEC_LOCUS4448</name>
</gene>
<reference evidence="10" key="1">
    <citation type="submission" date="2017-02" db="UniProtKB">
        <authorList>
            <consortium name="WormBaseParasite"/>
        </authorList>
    </citation>
    <scope>IDENTIFICATION</scope>
</reference>
<dbReference type="GO" id="GO:0042273">
    <property type="term" value="P:ribosomal large subunit biogenesis"/>
    <property type="evidence" value="ECO:0007669"/>
    <property type="project" value="TreeGrafter"/>
</dbReference>
<dbReference type="Proteomes" id="UP000274131">
    <property type="component" value="Unassembled WGS sequence"/>
</dbReference>
<evidence type="ECO:0000256" key="2">
    <source>
        <dbReference type="ARBA" id="ARBA00004604"/>
    </source>
</evidence>
<feature type="compositionally biased region" description="Polar residues" evidence="7">
    <location>
        <begin position="27"/>
        <end position="43"/>
    </location>
</feature>
<sequence>MKKRTIKVEKKIGRKKPKLAEMDSEADSNTSEELLNETKNSVSFLDVDDDEEDESDKELQIALQEGLLKSDALNYVVEKKRPPVNKVEQLRAKLEKLKKELPWLETLDVDVEEGTLEDGKIENDFERELNFYKQAEQAVKVAVPRLLEMGVKVFRPADYYAEMVKGDDHMQRVRKRIQAVEEGKERQEKFRRLREEKKFAAKVQREGNGDENYRDLRRKRKRNEKTGKLSRAARNRKFGMGGKKRGLKRNTRESFFDDGMSRSGATKGSVDRKGLSRKGRR</sequence>
<name>A0A0N4V3U3_ENTVE</name>
<dbReference type="GO" id="GO:0034399">
    <property type="term" value="C:nuclear periphery"/>
    <property type="evidence" value="ECO:0007669"/>
    <property type="project" value="TreeGrafter"/>
</dbReference>
<dbReference type="PANTHER" id="PTHR13028">
    <property type="entry name" value="RRNA PROCESSING PROTEIN EBNA1-BINDING PROTEIN-RELATED"/>
    <property type="match status" value="1"/>
</dbReference>
<dbReference type="PANTHER" id="PTHR13028:SF0">
    <property type="entry name" value="RRNA-PROCESSING PROTEIN EBP2-RELATED"/>
    <property type="match status" value="1"/>
</dbReference>
<dbReference type="AlphaFoldDB" id="A0A0N4V3U3"/>
<evidence type="ECO:0000256" key="5">
    <source>
        <dbReference type="ARBA" id="ARBA00023054"/>
    </source>
</evidence>
<keyword evidence="5" id="KW-0175">Coiled coil</keyword>
<comment type="function">
    <text evidence="1">Required for the processing of the 27S pre-rRNA.</text>
</comment>
<evidence type="ECO:0000313" key="9">
    <source>
        <dbReference type="Proteomes" id="UP000274131"/>
    </source>
</evidence>
<organism evidence="10">
    <name type="scientific">Enterobius vermicularis</name>
    <name type="common">Human pinworm</name>
    <dbReference type="NCBI Taxonomy" id="51028"/>
    <lineage>
        <taxon>Eukaryota</taxon>
        <taxon>Metazoa</taxon>
        <taxon>Ecdysozoa</taxon>
        <taxon>Nematoda</taxon>
        <taxon>Chromadorea</taxon>
        <taxon>Rhabditida</taxon>
        <taxon>Spirurina</taxon>
        <taxon>Oxyuridomorpha</taxon>
        <taxon>Oxyuroidea</taxon>
        <taxon>Oxyuridae</taxon>
        <taxon>Enterobius</taxon>
    </lineage>
</organism>
<comment type="similarity">
    <text evidence="3">Belongs to the EBP2 family.</text>
</comment>
<protein>
    <submittedName>
        <fullName evidence="10">rRNA-processing protein EBP2 homolog</fullName>
    </submittedName>
</protein>
<evidence type="ECO:0000256" key="1">
    <source>
        <dbReference type="ARBA" id="ARBA00003387"/>
    </source>
</evidence>
<dbReference type="EMBL" id="UXUI01007859">
    <property type="protein sequence ID" value="VDD89697.1"/>
    <property type="molecule type" value="Genomic_DNA"/>
</dbReference>
<evidence type="ECO:0000313" key="8">
    <source>
        <dbReference type="EMBL" id="VDD89697.1"/>
    </source>
</evidence>
<dbReference type="GO" id="GO:0030687">
    <property type="term" value="C:preribosome, large subunit precursor"/>
    <property type="evidence" value="ECO:0007669"/>
    <property type="project" value="TreeGrafter"/>
</dbReference>
<feature type="region of interest" description="Disordered" evidence="7">
    <location>
        <begin position="13"/>
        <end position="55"/>
    </location>
</feature>
<keyword evidence="6" id="KW-0539">Nucleus</keyword>
<evidence type="ECO:0000256" key="6">
    <source>
        <dbReference type="ARBA" id="ARBA00023242"/>
    </source>
</evidence>
<comment type="subcellular location">
    <subcellularLocation>
        <location evidence="2">Nucleus</location>
        <location evidence="2">Nucleolus</location>
    </subcellularLocation>
</comment>
<dbReference type="OrthoDB" id="443772at2759"/>
<evidence type="ECO:0000256" key="3">
    <source>
        <dbReference type="ARBA" id="ARBA00007336"/>
    </source>
</evidence>
<dbReference type="STRING" id="51028.A0A0N4V3U3"/>
<accession>A0A0N4V3U3</accession>
<evidence type="ECO:0000313" key="10">
    <source>
        <dbReference type="WBParaSite" id="EVEC_0000474001-mRNA-1"/>
    </source>
</evidence>
<dbReference type="Pfam" id="PF05890">
    <property type="entry name" value="Ebp2"/>
    <property type="match status" value="1"/>
</dbReference>
<feature type="compositionally biased region" description="Basic residues" evidence="7">
    <location>
        <begin position="231"/>
        <end position="249"/>
    </location>
</feature>
<keyword evidence="4" id="KW-0690">Ribosome biogenesis</keyword>
<reference evidence="8 9" key="2">
    <citation type="submission" date="2018-10" db="EMBL/GenBank/DDBJ databases">
        <authorList>
            <consortium name="Pathogen Informatics"/>
        </authorList>
    </citation>
    <scope>NUCLEOTIDE SEQUENCE [LARGE SCALE GENOMIC DNA]</scope>
</reference>
<feature type="compositionally biased region" description="Basic and acidic residues" evidence="7">
    <location>
        <begin position="201"/>
        <end position="215"/>
    </location>
</feature>
<dbReference type="InterPro" id="IPR008610">
    <property type="entry name" value="Ebp2"/>
</dbReference>
<feature type="compositionally biased region" description="Acidic residues" evidence="7">
    <location>
        <begin position="46"/>
        <end position="55"/>
    </location>
</feature>
<keyword evidence="9" id="KW-1185">Reference proteome</keyword>
<dbReference type="WBParaSite" id="EVEC_0000474001-mRNA-1">
    <property type="protein sequence ID" value="EVEC_0000474001-mRNA-1"/>
    <property type="gene ID" value="EVEC_0000474001"/>
</dbReference>